<comment type="caution">
    <text evidence="2">The sequence shown here is derived from an EMBL/GenBank/DDBJ whole genome shotgun (WGS) entry which is preliminary data.</text>
</comment>
<dbReference type="AlphaFoldDB" id="A0A328DZU1"/>
<dbReference type="Pfam" id="PF05699">
    <property type="entry name" value="Dimer_Tnp_hAT"/>
    <property type="match status" value="1"/>
</dbReference>
<evidence type="ECO:0000259" key="1">
    <source>
        <dbReference type="Pfam" id="PF05699"/>
    </source>
</evidence>
<evidence type="ECO:0000313" key="3">
    <source>
        <dbReference type="Proteomes" id="UP000249390"/>
    </source>
</evidence>
<keyword evidence="3" id="KW-1185">Reference proteome</keyword>
<dbReference type="Proteomes" id="UP000249390">
    <property type="component" value="Unassembled WGS sequence"/>
</dbReference>
<gene>
    <name evidence="2" type="ORF">DM860_010757</name>
</gene>
<name>A0A328DZU1_9ASTE</name>
<sequence length="221" mass="24799">MPQVLNQPRSIAPHFYSFSTQNFLIIHGGDKKPKSLNSKVTQILCGTKFSIVIDRFRSAIESIIFILSSSSVKADLTQPGEWWSAFGGGCPSLVHFATRILNQPCTLISGKPNRVYFEWINRRMNGIEHARLNDLVFLRSNLRMRGQVKRGENHQWDPIAYENIALAEDWVSGKGLYSDDLGRLDWTAVDPPTGNGLLSGPAIDDEDPSVSGFNDCEIWDF</sequence>
<dbReference type="EMBL" id="NQVE01000050">
    <property type="protein sequence ID" value="RAL51255.1"/>
    <property type="molecule type" value="Genomic_DNA"/>
</dbReference>
<evidence type="ECO:0000313" key="2">
    <source>
        <dbReference type="EMBL" id="RAL51255.1"/>
    </source>
</evidence>
<protein>
    <recommendedName>
        <fullName evidence="1">HAT C-terminal dimerisation domain-containing protein</fullName>
    </recommendedName>
</protein>
<feature type="domain" description="HAT C-terminal dimerisation" evidence="1">
    <location>
        <begin position="77"/>
        <end position="142"/>
    </location>
</feature>
<dbReference type="InterPro" id="IPR008906">
    <property type="entry name" value="HATC_C_dom"/>
</dbReference>
<proteinExistence type="predicted"/>
<dbReference type="GO" id="GO:0046983">
    <property type="term" value="F:protein dimerization activity"/>
    <property type="evidence" value="ECO:0007669"/>
    <property type="project" value="InterPro"/>
</dbReference>
<organism evidence="2 3">
    <name type="scientific">Cuscuta australis</name>
    <dbReference type="NCBI Taxonomy" id="267555"/>
    <lineage>
        <taxon>Eukaryota</taxon>
        <taxon>Viridiplantae</taxon>
        <taxon>Streptophyta</taxon>
        <taxon>Embryophyta</taxon>
        <taxon>Tracheophyta</taxon>
        <taxon>Spermatophyta</taxon>
        <taxon>Magnoliopsida</taxon>
        <taxon>eudicotyledons</taxon>
        <taxon>Gunneridae</taxon>
        <taxon>Pentapetalae</taxon>
        <taxon>asterids</taxon>
        <taxon>lamiids</taxon>
        <taxon>Solanales</taxon>
        <taxon>Convolvulaceae</taxon>
        <taxon>Cuscuteae</taxon>
        <taxon>Cuscuta</taxon>
        <taxon>Cuscuta subgen. Grammica</taxon>
        <taxon>Cuscuta sect. Cleistogrammica</taxon>
    </lineage>
</organism>
<accession>A0A328DZU1</accession>
<reference evidence="2 3" key="1">
    <citation type="submission" date="2018-06" db="EMBL/GenBank/DDBJ databases">
        <title>The Genome of Cuscuta australis (Dodder) Provides Insight into the Evolution of Plant Parasitism.</title>
        <authorList>
            <person name="Liu H."/>
        </authorList>
    </citation>
    <scope>NUCLEOTIDE SEQUENCE [LARGE SCALE GENOMIC DNA]</scope>
    <source>
        <strain evidence="3">cv. Yunnan</strain>
        <tissue evidence="2">Vines</tissue>
    </source>
</reference>